<dbReference type="EMBL" id="OZ037952">
    <property type="protein sequence ID" value="CAL1716275.1"/>
    <property type="molecule type" value="Genomic_DNA"/>
</dbReference>
<organism evidence="1 2">
    <name type="scientific">Somion occarium</name>
    <dbReference type="NCBI Taxonomy" id="3059160"/>
    <lineage>
        <taxon>Eukaryota</taxon>
        <taxon>Fungi</taxon>
        <taxon>Dikarya</taxon>
        <taxon>Basidiomycota</taxon>
        <taxon>Agaricomycotina</taxon>
        <taxon>Agaricomycetes</taxon>
        <taxon>Polyporales</taxon>
        <taxon>Cerrenaceae</taxon>
        <taxon>Somion</taxon>
    </lineage>
</organism>
<accession>A0ABP1E8M8</accession>
<dbReference type="Proteomes" id="UP001497453">
    <property type="component" value="Chromosome 9"/>
</dbReference>
<proteinExistence type="predicted"/>
<evidence type="ECO:0000313" key="2">
    <source>
        <dbReference type="Proteomes" id="UP001497453"/>
    </source>
</evidence>
<evidence type="ECO:0000313" key="1">
    <source>
        <dbReference type="EMBL" id="CAL1716275.1"/>
    </source>
</evidence>
<name>A0ABP1E8M8_9APHY</name>
<sequence>MPNIDGEHPVENHAPGVDYDYPHMTPHRWVGGYYFTQETSRNRLMPALGYEPPDSNDHDRNQDMHYLINHYLAANNMTSAMACLYRLRPKEKRGFLLATHIEILPCPCLPSRRMEEDARDVEIKNWLLTTGNLDETDVAWVYVVDTMSTGLLGTEGIKPEKHWDYEALLKPTRSITMEQSIREMEAHGEMVLRLRYEAEVQFFQEGNRSQAESSTKSG</sequence>
<protein>
    <submittedName>
        <fullName evidence="1">Uncharacterized protein</fullName>
    </submittedName>
</protein>
<reference evidence="2" key="1">
    <citation type="submission" date="2024-04" db="EMBL/GenBank/DDBJ databases">
        <authorList>
            <person name="Shaw F."/>
            <person name="Minotto A."/>
        </authorList>
    </citation>
    <scope>NUCLEOTIDE SEQUENCE [LARGE SCALE GENOMIC DNA]</scope>
</reference>
<keyword evidence="2" id="KW-1185">Reference proteome</keyword>
<gene>
    <name evidence="1" type="ORF">GFSPODELE1_LOCUS10681</name>
</gene>